<gene>
    <name evidence="1" type="ORF">GCM10009575_054770</name>
</gene>
<dbReference type="Proteomes" id="UP001500418">
    <property type="component" value="Unassembled WGS sequence"/>
</dbReference>
<dbReference type="Gene3D" id="1.10.490.110">
    <property type="entry name" value="Uncharacterized conserved protein DUF2267"/>
    <property type="match status" value="1"/>
</dbReference>
<evidence type="ECO:0000313" key="2">
    <source>
        <dbReference type="Proteomes" id="UP001500418"/>
    </source>
</evidence>
<name>A0ABN1QBL7_9ACTN</name>
<evidence type="ECO:0000313" key="1">
    <source>
        <dbReference type="EMBL" id="GAA0940360.1"/>
    </source>
</evidence>
<proteinExistence type="predicted"/>
<dbReference type="EMBL" id="BAAAID010000038">
    <property type="protein sequence ID" value="GAA0940360.1"/>
    <property type="molecule type" value="Genomic_DNA"/>
</dbReference>
<accession>A0ABN1QBL7</accession>
<reference evidence="1 2" key="1">
    <citation type="journal article" date="2019" name="Int. J. Syst. Evol. Microbiol.">
        <title>The Global Catalogue of Microorganisms (GCM) 10K type strain sequencing project: providing services to taxonomists for standard genome sequencing and annotation.</title>
        <authorList>
            <consortium name="The Broad Institute Genomics Platform"/>
            <consortium name="The Broad Institute Genome Sequencing Center for Infectious Disease"/>
            <person name="Wu L."/>
            <person name="Ma J."/>
        </authorList>
    </citation>
    <scope>NUCLEOTIDE SEQUENCE [LARGE SCALE GENOMIC DNA]</scope>
    <source>
        <strain evidence="1 2">JCM 11444</strain>
    </source>
</reference>
<protein>
    <recommendedName>
        <fullName evidence="3">DUF2267 domain-containing protein</fullName>
    </recommendedName>
</protein>
<dbReference type="Pfam" id="PF10025">
    <property type="entry name" value="DUF2267"/>
    <property type="match status" value="1"/>
</dbReference>
<keyword evidence="2" id="KW-1185">Reference proteome</keyword>
<dbReference type="InterPro" id="IPR018727">
    <property type="entry name" value="DUF2267"/>
</dbReference>
<comment type="caution">
    <text evidence="1">The sequence shown here is derived from an EMBL/GenBank/DDBJ whole genome shotgun (WGS) entry which is preliminary data.</text>
</comment>
<dbReference type="InterPro" id="IPR038282">
    <property type="entry name" value="DUF2267_sf"/>
</dbReference>
<organism evidence="1 2">
    <name type="scientific">Streptomyces rhizosphaericus</name>
    <dbReference type="NCBI Taxonomy" id="114699"/>
    <lineage>
        <taxon>Bacteria</taxon>
        <taxon>Bacillati</taxon>
        <taxon>Actinomycetota</taxon>
        <taxon>Actinomycetes</taxon>
        <taxon>Kitasatosporales</taxon>
        <taxon>Streptomycetaceae</taxon>
        <taxon>Streptomyces</taxon>
        <taxon>Streptomyces violaceusniger group</taxon>
    </lineage>
</organism>
<evidence type="ECO:0008006" key="3">
    <source>
        <dbReference type="Google" id="ProtNLM"/>
    </source>
</evidence>
<sequence>MDYETFISTVSQRSGLPREQAEAFTHATLATLAERITRGEADDLASELPKALKESLVSPTPEAEGFGLDEFVNRVSTRARTSPEVAREGAAAVLSTVREAVSGGEFRHVLSQLPKEFEELIHTPA</sequence>